<comment type="caution">
    <text evidence="6">The sequence shown here is derived from an EMBL/GenBank/DDBJ whole genome shotgun (WGS) entry which is preliminary data.</text>
</comment>
<keyword evidence="3" id="KW-0862">Zinc</keyword>
<name>A0AAD9U187_9ROSI</name>
<gene>
    <name evidence="6" type="ORF">Ddye_021239</name>
</gene>
<dbReference type="InterPro" id="IPR006564">
    <property type="entry name" value="Znf_PMZ"/>
</dbReference>
<evidence type="ECO:0000256" key="3">
    <source>
        <dbReference type="ARBA" id="ARBA00022833"/>
    </source>
</evidence>
<keyword evidence="1" id="KW-0479">Metal-binding</keyword>
<keyword evidence="2" id="KW-0863">Zinc-finger</keyword>
<feature type="region of interest" description="Disordered" evidence="4">
    <location>
        <begin position="90"/>
        <end position="109"/>
    </location>
</feature>
<dbReference type="AlphaFoldDB" id="A0AAD9U187"/>
<feature type="compositionally biased region" description="Basic residues" evidence="4">
    <location>
        <begin position="91"/>
        <end position="109"/>
    </location>
</feature>
<evidence type="ECO:0000256" key="4">
    <source>
        <dbReference type="SAM" id="MobiDB-lite"/>
    </source>
</evidence>
<evidence type="ECO:0000313" key="6">
    <source>
        <dbReference type="EMBL" id="KAK2646044.1"/>
    </source>
</evidence>
<dbReference type="GO" id="GO:0008270">
    <property type="term" value="F:zinc ion binding"/>
    <property type="evidence" value="ECO:0007669"/>
    <property type="project" value="UniProtKB-KW"/>
</dbReference>
<evidence type="ECO:0000313" key="7">
    <source>
        <dbReference type="Proteomes" id="UP001280121"/>
    </source>
</evidence>
<reference evidence="6" key="1">
    <citation type="journal article" date="2023" name="Plant J.">
        <title>Genome sequences and population genomics provide insights into the demographic history, inbreeding, and mutation load of two 'living fossil' tree species of Dipteronia.</title>
        <authorList>
            <person name="Feng Y."/>
            <person name="Comes H.P."/>
            <person name="Chen J."/>
            <person name="Zhu S."/>
            <person name="Lu R."/>
            <person name="Zhang X."/>
            <person name="Li P."/>
            <person name="Qiu J."/>
            <person name="Olsen K.M."/>
            <person name="Qiu Y."/>
        </authorList>
    </citation>
    <scope>NUCLEOTIDE SEQUENCE</scope>
    <source>
        <strain evidence="6">KIB01</strain>
    </source>
</reference>
<protein>
    <recommendedName>
        <fullName evidence="5">Zinc finger PMZ-type domain-containing protein</fullName>
    </recommendedName>
</protein>
<organism evidence="6 7">
    <name type="scientific">Dipteronia dyeriana</name>
    <dbReference type="NCBI Taxonomy" id="168575"/>
    <lineage>
        <taxon>Eukaryota</taxon>
        <taxon>Viridiplantae</taxon>
        <taxon>Streptophyta</taxon>
        <taxon>Embryophyta</taxon>
        <taxon>Tracheophyta</taxon>
        <taxon>Spermatophyta</taxon>
        <taxon>Magnoliopsida</taxon>
        <taxon>eudicotyledons</taxon>
        <taxon>Gunneridae</taxon>
        <taxon>Pentapetalae</taxon>
        <taxon>rosids</taxon>
        <taxon>malvids</taxon>
        <taxon>Sapindales</taxon>
        <taxon>Sapindaceae</taxon>
        <taxon>Hippocastanoideae</taxon>
        <taxon>Acereae</taxon>
        <taxon>Dipteronia</taxon>
    </lineage>
</organism>
<dbReference type="EMBL" id="JANJYI010000006">
    <property type="protein sequence ID" value="KAK2646044.1"/>
    <property type="molecule type" value="Genomic_DNA"/>
</dbReference>
<accession>A0AAD9U187</accession>
<dbReference type="Proteomes" id="UP001280121">
    <property type="component" value="Unassembled WGS sequence"/>
</dbReference>
<dbReference type="SMART" id="SM00575">
    <property type="entry name" value="ZnF_PMZ"/>
    <property type="match status" value="1"/>
</dbReference>
<dbReference type="Pfam" id="PF04434">
    <property type="entry name" value="SWIM"/>
    <property type="match status" value="1"/>
</dbReference>
<evidence type="ECO:0000256" key="2">
    <source>
        <dbReference type="ARBA" id="ARBA00022771"/>
    </source>
</evidence>
<dbReference type="InterPro" id="IPR007527">
    <property type="entry name" value="Znf_SWIM"/>
</dbReference>
<keyword evidence="7" id="KW-1185">Reference proteome</keyword>
<evidence type="ECO:0000259" key="5">
    <source>
        <dbReference type="SMART" id="SM00575"/>
    </source>
</evidence>
<sequence length="109" mass="12745">MNTMWLMVLNGLVNLSDKTYTCRKFQLNQLPCRHALVACNLRRISCYNYYSPYYYKEILATAYAGFIYPVDPMEDWDVLDDVQSVVVLPQKGRKPNGRPPKNRRSSQCE</sequence>
<proteinExistence type="predicted"/>
<evidence type="ECO:0000256" key="1">
    <source>
        <dbReference type="ARBA" id="ARBA00022723"/>
    </source>
</evidence>
<feature type="domain" description="Zinc finger PMZ-type" evidence="5">
    <location>
        <begin position="18"/>
        <end position="45"/>
    </location>
</feature>